<feature type="transmembrane region" description="Helical" evidence="2">
    <location>
        <begin position="487"/>
        <end position="510"/>
    </location>
</feature>
<evidence type="ECO:0000256" key="1">
    <source>
        <dbReference type="ARBA" id="ARBA00004651"/>
    </source>
</evidence>
<keyword evidence="2" id="KW-0812">Transmembrane</keyword>
<feature type="transmembrane region" description="Helical" evidence="2">
    <location>
        <begin position="522"/>
        <end position="543"/>
    </location>
</feature>
<dbReference type="GO" id="GO:0015087">
    <property type="term" value="F:cobalt ion transmembrane transporter activity"/>
    <property type="evidence" value="ECO:0007669"/>
    <property type="project" value="TreeGrafter"/>
</dbReference>
<dbReference type="GO" id="GO:0050897">
    <property type="term" value="F:cobalt ion binding"/>
    <property type="evidence" value="ECO:0007669"/>
    <property type="project" value="TreeGrafter"/>
</dbReference>
<dbReference type="OrthoDB" id="5430812at2759"/>
<keyword evidence="2" id="KW-1133">Transmembrane helix</keyword>
<dbReference type="SUPFAM" id="SSF143865">
    <property type="entry name" value="CorA soluble domain-like"/>
    <property type="match status" value="1"/>
</dbReference>
<dbReference type="GO" id="GO:0000287">
    <property type="term" value="F:magnesium ion binding"/>
    <property type="evidence" value="ECO:0007669"/>
    <property type="project" value="TreeGrafter"/>
</dbReference>
<dbReference type="HOGENOM" id="CLU_015417_2_0_1"/>
<dbReference type="Proteomes" id="UP000016933">
    <property type="component" value="Unassembled WGS sequence"/>
</dbReference>
<accession>N1Q2T8</accession>
<keyword evidence="4" id="KW-1185">Reference proteome</keyword>
<keyword evidence="2" id="KW-0472">Membrane</keyword>
<dbReference type="PANTHER" id="PTHR46494:SF1">
    <property type="entry name" value="CORA FAMILY METAL ION TRANSPORTER (EUROFUNG)"/>
    <property type="match status" value="1"/>
</dbReference>
<organism evidence="3 4">
    <name type="scientific">Dothistroma septosporum (strain NZE10 / CBS 128990)</name>
    <name type="common">Red band needle blight fungus</name>
    <name type="synonym">Mycosphaerella pini</name>
    <dbReference type="NCBI Taxonomy" id="675120"/>
    <lineage>
        <taxon>Eukaryota</taxon>
        <taxon>Fungi</taxon>
        <taxon>Dikarya</taxon>
        <taxon>Ascomycota</taxon>
        <taxon>Pezizomycotina</taxon>
        <taxon>Dothideomycetes</taxon>
        <taxon>Dothideomycetidae</taxon>
        <taxon>Mycosphaerellales</taxon>
        <taxon>Mycosphaerellaceae</taxon>
        <taxon>Dothistroma</taxon>
    </lineage>
</organism>
<proteinExistence type="predicted"/>
<dbReference type="PANTHER" id="PTHR46494">
    <property type="entry name" value="CORA FAMILY METAL ION TRANSPORTER (EUROFUNG)"/>
    <property type="match status" value="1"/>
</dbReference>
<evidence type="ECO:0000313" key="3">
    <source>
        <dbReference type="EMBL" id="EME49548.1"/>
    </source>
</evidence>
<dbReference type="GO" id="GO:0005886">
    <property type="term" value="C:plasma membrane"/>
    <property type="evidence" value="ECO:0007669"/>
    <property type="project" value="UniProtKB-SubCell"/>
</dbReference>
<protein>
    <submittedName>
        <fullName evidence="3">Uncharacterized protein</fullName>
    </submittedName>
</protein>
<name>N1Q2T8_DOTSN</name>
<dbReference type="InterPro" id="IPR045861">
    <property type="entry name" value="CorA_cytoplasmic_dom"/>
</dbReference>
<reference evidence="4" key="1">
    <citation type="journal article" date="2012" name="PLoS Genet.">
        <title>The genomes of the fungal plant pathogens Cladosporium fulvum and Dothistroma septosporum reveal adaptation to different hosts and lifestyles but also signatures of common ancestry.</title>
        <authorList>
            <person name="de Wit P.J.G.M."/>
            <person name="van der Burgt A."/>
            <person name="Oekmen B."/>
            <person name="Stergiopoulos I."/>
            <person name="Abd-Elsalam K.A."/>
            <person name="Aerts A.L."/>
            <person name="Bahkali A.H."/>
            <person name="Beenen H.G."/>
            <person name="Chettri P."/>
            <person name="Cox M.P."/>
            <person name="Datema E."/>
            <person name="de Vries R.P."/>
            <person name="Dhillon B."/>
            <person name="Ganley A.R."/>
            <person name="Griffiths S.A."/>
            <person name="Guo Y."/>
            <person name="Hamelin R.C."/>
            <person name="Henrissat B."/>
            <person name="Kabir M.S."/>
            <person name="Jashni M.K."/>
            <person name="Kema G."/>
            <person name="Klaubauf S."/>
            <person name="Lapidus A."/>
            <person name="Levasseur A."/>
            <person name="Lindquist E."/>
            <person name="Mehrabi R."/>
            <person name="Ohm R.A."/>
            <person name="Owen T.J."/>
            <person name="Salamov A."/>
            <person name="Schwelm A."/>
            <person name="Schijlen E."/>
            <person name="Sun H."/>
            <person name="van den Burg H.A."/>
            <person name="van Ham R.C.H.J."/>
            <person name="Zhang S."/>
            <person name="Goodwin S.B."/>
            <person name="Grigoriev I.V."/>
            <person name="Collemare J."/>
            <person name="Bradshaw R.E."/>
        </authorList>
    </citation>
    <scope>NUCLEOTIDE SEQUENCE [LARGE SCALE GENOMIC DNA]</scope>
    <source>
        <strain evidence="4">NZE10 / CBS 128990</strain>
    </source>
</reference>
<dbReference type="EMBL" id="KB446535">
    <property type="protein sequence ID" value="EME49548.1"/>
    <property type="molecule type" value="Genomic_DNA"/>
</dbReference>
<evidence type="ECO:0000256" key="2">
    <source>
        <dbReference type="SAM" id="Phobius"/>
    </source>
</evidence>
<reference evidence="3 4" key="2">
    <citation type="journal article" date="2012" name="PLoS Pathog.">
        <title>Diverse lifestyles and strategies of plant pathogenesis encoded in the genomes of eighteen Dothideomycetes fungi.</title>
        <authorList>
            <person name="Ohm R.A."/>
            <person name="Feau N."/>
            <person name="Henrissat B."/>
            <person name="Schoch C.L."/>
            <person name="Horwitz B.A."/>
            <person name="Barry K.W."/>
            <person name="Condon B.J."/>
            <person name="Copeland A.C."/>
            <person name="Dhillon B."/>
            <person name="Glaser F."/>
            <person name="Hesse C.N."/>
            <person name="Kosti I."/>
            <person name="LaButti K."/>
            <person name="Lindquist E.A."/>
            <person name="Lucas S."/>
            <person name="Salamov A.A."/>
            <person name="Bradshaw R.E."/>
            <person name="Ciuffetti L."/>
            <person name="Hamelin R.C."/>
            <person name="Kema G.H.J."/>
            <person name="Lawrence C."/>
            <person name="Scott J.A."/>
            <person name="Spatafora J.W."/>
            <person name="Turgeon B.G."/>
            <person name="de Wit P.J.G.M."/>
            <person name="Zhong S."/>
            <person name="Goodwin S.B."/>
            <person name="Grigoriev I.V."/>
        </authorList>
    </citation>
    <scope>NUCLEOTIDE SEQUENCE [LARGE SCALE GENOMIC DNA]</scope>
    <source>
        <strain evidence="4">NZE10 / CBS 128990</strain>
    </source>
</reference>
<evidence type="ECO:0000313" key="4">
    <source>
        <dbReference type="Proteomes" id="UP000016933"/>
    </source>
</evidence>
<dbReference type="GO" id="GO:0015095">
    <property type="term" value="F:magnesium ion transmembrane transporter activity"/>
    <property type="evidence" value="ECO:0007669"/>
    <property type="project" value="TreeGrafter"/>
</dbReference>
<comment type="subcellular location">
    <subcellularLocation>
        <location evidence="1">Cell membrane</location>
        <topology evidence="1">Multi-pass membrane protein</topology>
    </subcellularLocation>
</comment>
<gene>
    <name evidence="3" type="ORF">DOTSEDRAFT_58763</name>
</gene>
<dbReference type="OMA" id="FGTRWIN"/>
<sequence length="570" mass="64914">MTSPDGKHPRGTRIACDYYLAIGDGTVYKSFTDLDNPSTIEQLIGRVEHYDTSNFIVDFSEDAAWAGFDLSCKSVQSLFDSERPGSLSTRWINLSYPFEERPLISLLAKRYDFSPRLLALMCSDPRLPRSSTSRSTLPRSIKHHYWSTSESKDAEAAELDEISEHSSASSVDSVTRGNLYKTADNIWHYSSIDFGRQYVCIGFNSLYGTKRPHCADDDDSGSYIPHCTRVWTWLILCEDQTVISINEDVFPFTQRDYSAFQLQVLAQTRRNLASVFRSLSTVQNEPLLAHNPLTLLPLRTRLGNTPEETAHRHSDAPGLLFYYLFENWHNSYTLVTRKESRYGIELNKLRVEMFRQPKLGHIGRLDEIGKELGVLKKHYSSYDRIIDRLLEPQTASAASLHNSQVVTSSSQASLDTVRPVVTEEVSLMGVSLSSAARVRFKRLRDVIDLYALSEVEEYISQKDALVAMNFNLIAIKQSVDVERLTRITLLLTQASILFLPVSLMTSYFSMQLVGVDYTVRTYWVGFVVCFFLSWLALFVFGLFHGTVQTIEVFRSTWRGIQWLGRSFGRS</sequence>
<dbReference type="eggNOG" id="ENOG502S0UJ">
    <property type="taxonomic scope" value="Eukaryota"/>
</dbReference>
<dbReference type="AlphaFoldDB" id="N1Q2T8"/>
<dbReference type="STRING" id="675120.N1Q2T8"/>